<protein>
    <submittedName>
        <fullName evidence="2">Uncharacterized protein</fullName>
    </submittedName>
</protein>
<evidence type="ECO:0000256" key="1">
    <source>
        <dbReference type="SAM" id="MobiDB-lite"/>
    </source>
</evidence>
<dbReference type="AlphaFoldDB" id="A0A1S6J6K7"/>
<reference evidence="2 3" key="1">
    <citation type="submission" date="2017-02" db="EMBL/GenBank/DDBJ databases">
        <title>Streptomyces pactum ACT12 Genome sequencing and assembly.</title>
        <authorList>
            <person name="Xue Q."/>
            <person name="Yan X."/>
            <person name="Jia L."/>
            <person name="Yan H."/>
        </authorList>
    </citation>
    <scope>NUCLEOTIDE SEQUENCE [LARGE SCALE GENOMIC DNA]</scope>
    <source>
        <strain evidence="2 3">ACT12</strain>
    </source>
</reference>
<sequence>MVADGHTTSRRSAADADDLVPADRSIARYHTIYRTIGRPGRRIRLRAAAEVVLGAPEGARGVTPA</sequence>
<feature type="region of interest" description="Disordered" evidence="1">
    <location>
        <begin position="1"/>
        <end position="20"/>
    </location>
</feature>
<dbReference type="KEGG" id="spac:B1H29_10950"/>
<gene>
    <name evidence="2" type="ORF">B1H29_10950</name>
</gene>
<accession>A0A1S6J6K7</accession>
<evidence type="ECO:0000313" key="3">
    <source>
        <dbReference type="Proteomes" id="UP000189443"/>
    </source>
</evidence>
<name>A0A1S6J6K7_9ACTN</name>
<dbReference type="Proteomes" id="UP000189443">
    <property type="component" value="Chromosome"/>
</dbReference>
<proteinExistence type="predicted"/>
<organism evidence="2 3">
    <name type="scientific">Streptomyces pactum</name>
    <dbReference type="NCBI Taxonomy" id="68249"/>
    <lineage>
        <taxon>Bacteria</taxon>
        <taxon>Bacillati</taxon>
        <taxon>Actinomycetota</taxon>
        <taxon>Actinomycetes</taxon>
        <taxon>Kitasatosporales</taxon>
        <taxon>Streptomycetaceae</taxon>
        <taxon>Streptomyces</taxon>
    </lineage>
</organism>
<dbReference type="EMBL" id="CP019724">
    <property type="protein sequence ID" value="AQS67376.1"/>
    <property type="molecule type" value="Genomic_DNA"/>
</dbReference>
<evidence type="ECO:0000313" key="2">
    <source>
        <dbReference type="EMBL" id="AQS67376.1"/>
    </source>
</evidence>
<keyword evidence="3" id="KW-1185">Reference proteome</keyword>